<evidence type="ECO:0000313" key="5">
    <source>
        <dbReference type="Proteomes" id="UP000218505"/>
    </source>
</evidence>
<feature type="coiled-coil region" evidence="2">
    <location>
        <begin position="80"/>
        <end position="107"/>
    </location>
</feature>
<dbReference type="PRINTS" id="PR00040">
    <property type="entry name" value="HTHMERR"/>
</dbReference>
<dbReference type="Gene3D" id="1.10.1660.10">
    <property type="match status" value="1"/>
</dbReference>
<accession>A0A290ZGQ8</accession>
<dbReference type="SUPFAM" id="SSF46955">
    <property type="entry name" value="Putative DNA-binding domain"/>
    <property type="match status" value="1"/>
</dbReference>
<dbReference type="InterPro" id="IPR009061">
    <property type="entry name" value="DNA-bd_dom_put_sf"/>
</dbReference>
<feature type="domain" description="HTH merR-type" evidence="3">
    <location>
        <begin position="6"/>
        <end position="75"/>
    </location>
</feature>
<dbReference type="Proteomes" id="UP000218505">
    <property type="component" value="Chromosome"/>
</dbReference>
<name>A0A290ZGQ8_9PSEU</name>
<keyword evidence="5" id="KW-1185">Reference proteome</keyword>
<evidence type="ECO:0000259" key="3">
    <source>
        <dbReference type="PROSITE" id="PS50937"/>
    </source>
</evidence>
<proteinExistence type="predicted"/>
<dbReference type="RefSeq" id="WP_096497798.1">
    <property type="nucleotide sequence ID" value="NZ_CP023445.1"/>
</dbReference>
<keyword evidence="1" id="KW-0238">DNA-binding</keyword>
<dbReference type="SMART" id="SM00422">
    <property type="entry name" value="HTH_MERR"/>
    <property type="match status" value="1"/>
</dbReference>
<dbReference type="PANTHER" id="PTHR30204:SF93">
    <property type="entry name" value="HTH MERR-TYPE DOMAIN-CONTAINING PROTEIN"/>
    <property type="match status" value="1"/>
</dbReference>
<dbReference type="GO" id="GO:0003677">
    <property type="term" value="F:DNA binding"/>
    <property type="evidence" value="ECO:0007669"/>
    <property type="project" value="UniProtKB-KW"/>
</dbReference>
<organism evidence="4 5">
    <name type="scientific">Actinosynnema pretiosum</name>
    <dbReference type="NCBI Taxonomy" id="42197"/>
    <lineage>
        <taxon>Bacteria</taxon>
        <taxon>Bacillati</taxon>
        <taxon>Actinomycetota</taxon>
        <taxon>Actinomycetes</taxon>
        <taxon>Pseudonocardiales</taxon>
        <taxon>Pseudonocardiaceae</taxon>
        <taxon>Actinosynnema</taxon>
    </lineage>
</organism>
<evidence type="ECO:0000256" key="1">
    <source>
        <dbReference type="ARBA" id="ARBA00023125"/>
    </source>
</evidence>
<dbReference type="PROSITE" id="PS50937">
    <property type="entry name" value="HTH_MERR_2"/>
    <property type="match status" value="1"/>
</dbReference>
<dbReference type="InterPro" id="IPR047057">
    <property type="entry name" value="MerR_fam"/>
</dbReference>
<dbReference type="KEGG" id="apre:CNX65_15130"/>
<dbReference type="CDD" id="cd00592">
    <property type="entry name" value="HTH_MerR-like"/>
    <property type="match status" value="1"/>
</dbReference>
<evidence type="ECO:0000256" key="2">
    <source>
        <dbReference type="SAM" id="Coils"/>
    </source>
</evidence>
<protein>
    <submittedName>
        <fullName evidence="4">MerR family transcriptional regulator</fullName>
    </submittedName>
</protein>
<reference evidence="4" key="1">
    <citation type="submission" date="2017-09" db="EMBL/GenBank/DDBJ databases">
        <title>Complete Genome Sequence of ansamitocin-producing Bacterium Actinosynnema pretiosum X47.</title>
        <authorList>
            <person name="Cao G."/>
            <person name="Zong G."/>
            <person name="Zhong C."/>
            <person name="Fu J."/>
        </authorList>
    </citation>
    <scope>NUCLEOTIDE SEQUENCE [LARGE SCALE GENOMIC DNA]</scope>
    <source>
        <strain evidence="4">X47</strain>
    </source>
</reference>
<dbReference type="EMBL" id="CP023445">
    <property type="protein sequence ID" value="ATE58185.1"/>
    <property type="molecule type" value="Genomic_DNA"/>
</dbReference>
<dbReference type="PANTHER" id="PTHR30204">
    <property type="entry name" value="REDOX-CYCLING DRUG-SENSING TRANSCRIPTIONAL ACTIVATOR SOXR"/>
    <property type="match status" value="1"/>
</dbReference>
<evidence type="ECO:0000313" key="4">
    <source>
        <dbReference type="EMBL" id="ATE58185.1"/>
    </source>
</evidence>
<dbReference type="AlphaFoldDB" id="A0A290ZGQ8"/>
<dbReference type="InterPro" id="IPR000551">
    <property type="entry name" value="MerR-type_HTH_dom"/>
</dbReference>
<dbReference type="GO" id="GO:0003700">
    <property type="term" value="F:DNA-binding transcription factor activity"/>
    <property type="evidence" value="ECO:0007669"/>
    <property type="project" value="InterPro"/>
</dbReference>
<sequence>MTDDQLYPIGDVARRTGLSVSAIRFYADEGVIEPTAHTDAGYRLYDVAAIAGLELVRTLRDLGASLDDIRGVLKDEMSLRELAAAHLDVVEDQMRNLKARRAVLRTIVSQNSDAGQVALLHDLVNMSDDARDRLLDDFWTEVTEGLPIHPGYQEQLRRTRPVLPEEPTAEQLQAWIALADMVGDPEFRTAVHRFYERAFATPRPNDLTSPRMVALSEEHSAIAVRAWEAERAGIAPDSPVARELAERLLRSTGLISAEVTGQAMGDEQWADLRRLMTELEEAPEVQHAVEGFVADFGGLFEPFFALLATINDVPLEQLWNTGPSDAWVAAALRAGG</sequence>
<keyword evidence="2" id="KW-0175">Coiled coil</keyword>
<dbReference type="Pfam" id="PF13411">
    <property type="entry name" value="MerR_1"/>
    <property type="match status" value="1"/>
</dbReference>
<gene>
    <name evidence="4" type="ORF">CNX65_15130</name>
</gene>